<dbReference type="OrthoDB" id="5403747at2759"/>
<protein>
    <submittedName>
        <fullName evidence="3">Uncharacterized protein</fullName>
    </submittedName>
</protein>
<feature type="compositionally biased region" description="Basic and acidic residues" evidence="1">
    <location>
        <begin position="176"/>
        <end position="195"/>
    </location>
</feature>
<gene>
    <name evidence="3" type="ORF">K489DRAFT_368129</name>
</gene>
<feature type="compositionally biased region" description="Basic and acidic residues" evidence="1">
    <location>
        <begin position="216"/>
        <end position="233"/>
    </location>
</feature>
<feature type="compositionally biased region" description="Acidic residues" evidence="1">
    <location>
        <begin position="199"/>
        <end position="215"/>
    </location>
</feature>
<feature type="compositionally biased region" description="Acidic residues" evidence="1">
    <location>
        <begin position="127"/>
        <end position="140"/>
    </location>
</feature>
<keyword evidence="2" id="KW-1185">Reference proteome</keyword>
<reference evidence="3" key="2">
    <citation type="submission" date="2020-04" db="EMBL/GenBank/DDBJ databases">
        <authorList>
            <consortium name="NCBI Genome Project"/>
        </authorList>
    </citation>
    <scope>NUCLEOTIDE SEQUENCE</scope>
    <source>
        <strain evidence="3">CBS 342.82</strain>
    </source>
</reference>
<organism evidence="3">
    <name type="scientific">Dissoconium aciculare CBS 342.82</name>
    <dbReference type="NCBI Taxonomy" id="1314786"/>
    <lineage>
        <taxon>Eukaryota</taxon>
        <taxon>Fungi</taxon>
        <taxon>Dikarya</taxon>
        <taxon>Ascomycota</taxon>
        <taxon>Pezizomycotina</taxon>
        <taxon>Dothideomycetes</taxon>
        <taxon>Dothideomycetidae</taxon>
        <taxon>Mycosphaerellales</taxon>
        <taxon>Dissoconiaceae</taxon>
        <taxon>Dissoconium</taxon>
    </lineage>
</organism>
<accession>A0A6J3MB87</accession>
<dbReference type="GeneID" id="54360726"/>
<reference evidence="3" key="1">
    <citation type="submission" date="2020-01" db="EMBL/GenBank/DDBJ databases">
        <authorList>
            <consortium name="DOE Joint Genome Institute"/>
            <person name="Haridas S."/>
            <person name="Albert R."/>
            <person name="Binder M."/>
            <person name="Bloem J."/>
            <person name="Labutti K."/>
            <person name="Salamov A."/>
            <person name="Andreopoulos B."/>
            <person name="Baker S.E."/>
            <person name="Barry K."/>
            <person name="Bills G."/>
            <person name="Bluhm B.H."/>
            <person name="Cannon C."/>
            <person name="Castanera R."/>
            <person name="Culley D.E."/>
            <person name="Daum C."/>
            <person name="Ezra D."/>
            <person name="Gonzalez J.B."/>
            <person name="Henrissat B."/>
            <person name="Kuo A."/>
            <person name="Liang C."/>
            <person name="Lipzen A."/>
            <person name="Lutzoni F."/>
            <person name="Magnuson J."/>
            <person name="Mondo S."/>
            <person name="Nolan M."/>
            <person name="Ohm R."/>
            <person name="Pangilinan J."/>
            <person name="Park H.-J."/>
            <person name="Ramirez L."/>
            <person name="Alfaro M."/>
            <person name="Sun H."/>
            <person name="Tritt A."/>
            <person name="Yoshinaga Y."/>
            <person name="Zwiers L.-H."/>
            <person name="Turgeon B.G."/>
            <person name="Goodwin S.B."/>
            <person name="Spatafora J.W."/>
            <person name="Crous P.W."/>
            <person name="Grigoriev I.V."/>
        </authorList>
    </citation>
    <scope>NUCLEOTIDE SEQUENCE</scope>
    <source>
        <strain evidence="3">CBS 342.82</strain>
    </source>
</reference>
<dbReference type="Proteomes" id="UP000504637">
    <property type="component" value="Unplaced"/>
</dbReference>
<reference evidence="3" key="3">
    <citation type="submission" date="2025-08" db="UniProtKB">
        <authorList>
            <consortium name="RefSeq"/>
        </authorList>
    </citation>
    <scope>IDENTIFICATION</scope>
    <source>
        <strain evidence="3">CBS 342.82</strain>
    </source>
</reference>
<dbReference type="RefSeq" id="XP_033461935.1">
    <property type="nucleotide sequence ID" value="XM_033602926.1"/>
</dbReference>
<evidence type="ECO:0000313" key="3">
    <source>
        <dbReference type="RefSeq" id="XP_033461935.1"/>
    </source>
</evidence>
<proteinExistence type="predicted"/>
<name>A0A6J3MB87_9PEZI</name>
<evidence type="ECO:0000256" key="1">
    <source>
        <dbReference type="SAM" id="MobiDB-lite"/>
    </source>
</evidence>
<feature type="region of interest" description="Disordered" evidence="1">
    <location>
        <begin position="48"/>
        <end position="259"/>
    </location>
</feature>
<evidence type="ECO:0000313" key="2">
    <source>
        <dbReference type="Proteomes" id="UP000504637"/>
    </source>
</evidence>
<sequence>MPVTAKQMEYLARAWQCFTEEPKIDWEKFRSLSNLTTVASARETLRQAKKKLKDEHGDSAITLPISPDDKPVTRKTTSRVKPTDKSSGTGNEETSDIEPAVAVNKKPARGRKRSATAAAKGRGTSNEADDDDLGLEDVNEEISVKPAKKARKTPVKAGKAGPKPAFVKGRGNGRKKAAERIDEVMDSKIHIKAEATESGQEEDEEEEEEDAEDEEGKSHYEDAIEQNETHGNDSEAEEDDSVAREAEPSSPIVYEFEPL</sequence>
<dbReference type="AlphaFoldDB" id="A0A6J3MB87"/>